<evidence type="ECO:0000313" key="2">
    <source>
        <dbReference type="Proteomes" id="UP000197138"/>
    </source>
</evidence>
<gene>
    <name evidence="1" type="ORF">CDL15_Pgr011288</name>
</gene>
<dbReference type="Proteomes" id="UP000197138">
    <property type="component" value="Unassembled WGS sequence"/>
</dbReference>
<evidence type="ECO:0000313" key="1">
    <source>
        <dbReference type="EMBL" id="OWM71161.1"/>
    </source>
</evidence>
<name>A0A218WG09_PUNGR</name>
<dbReference type="AlphaFoldDB" id="A0A218WG09"/>
<organism evidence="1 2">
    <name type="scientific">Punica granatum</name>
    <name type="common">Pomegranate</name>
    <dbReference type="NCBI Taxonomy" id="22663"/>
    <lineage>
        <taxon>Eukaryota</taxon>
        <taxon>Viridiplantae</taxon>
        <taxon>Streptophyta</taxon>
        <taxon>Embryophyta</taxon>
        <taxon>Tracheophyta</taxon>
        <taxon>Spermatophyta</taxon>
        <taxon>Magnoliopsida</taxon>
        <taxon>eudicotyledons</taxon>
        <taxon>Gunneridae</taxon>
        <taxon>Pentapetalae</taxon>
        <taxon>rosids</taxon>
        <taxon>malvids</taxon>
        <taxon>Myrtales</taxon>
        <taxon>Lythraceae</taxon>
        <taxon>Punica</taxon>
    </lineage>
</organism>
<comment type="caution">
    <text evidence="1">The sequence shown here is derived from an EMBL/GenBank/DDBJ whole genome shotgun (WGS) entry which is preliminary data.</text>
</comment>
<dbReference type="EMBL" id="MTKT01004486">
    <property type="protein sequence ID" value="OWM71161.1"/>
    <property type="molecule type" value="Genomic_DNA"/>
</dbReference>
<reference evidence="2" key="1">
    <citation type="journal article" date="2017" name="Plant J.">
        <title>The pomegranate (Punica granatum L.) genome and the genomics of punicalagin biosynthesis.</title>
        <authorList>
            <person name="Qin G."/>
            <person name="Xu C."/>
            <person name="Ming R."/>
            <person name="Tang H."/>
            <person name="Guyot R."/>
            <person name="Kramer E.M."/>
            <person name="Hu Y."/>
            <person name="Yi X."/>
            <person name="Qi Y."/>
            <person name="Xu X."/>
            <person name="Gao Z."/>
            <person name="Pan H."/>
            <person name="Jian J."/>
            <person name="Tian Y."/>
            <person name="Yue Z."/>
            <person name="Xu Y."/>
        </authorList>
    </citation>
    <scope>NUCLEOTIDE SEQUENCE [LARGE SCALE GENOMIC DNA]</scope>
    <source>
        <strain evidence="2">cv. Dabenzi</strain>
    </source>
</reference>
<protein>
    <submittedName>
        <fullName evidence="1">Uncharacterized protein</fullName>
    </submittedName>
</protein>
<accession>A0A218WG09</accession>
<proteinExistence type="predicted"/>
<sequence>MPRLLLNVAIRPASLLKQLRDLLVGIALLGADFATGSIARCSCWKLVSLLKRLLAGDALVSPLGRLLAVLPELYLKPALLLWRLLASLPRRFLVAPPGAIARCFAQSDCSFAGWSGCSFAMDRRLVMRDSSSGGAYVPPWIGDQSLP</sequence>